<evidence type="ECO:0000313" key="2">
    <source>
        <dbReference type="EMBL" id="TDN99953.1"/>
    </source>
</evidence>
<evidence type="ECO:0000313" key="3">
    <source>
        <dbReference type="Proteomes" id="UP000294848"/>
    </source>
</evidence>
<feature type="compositionally biased region" description="Low complexity" evidence="1">
    <location>
        <begin position="44"/>
        <end position="53"/>
    </location>
</feature>
<evidence type="ECO:0000256" key="1">
    <source>
        <dbReference type="SAM" id="MobiDB-lite"/>
    </source>
</evidence>
<sequence>MKALKIILVVATLVALIFVLFKEQIKSLFTSDSTKADTIFKKVSGSTPSSSPSREQIKSPSPVKDAGHISAVAVNNPMNIRAVSKNNWKGKITKEGEAFESFDRLVNGVRAGAKLVQNYFKLHGLKTIEKIIYRYAPPAENDTESYIQLAEDETGYKRDAELKPDKETIFALCKAMCKMENAYNLEKEVFDEAWELI</sequence>
<proteinExistence type="predicted"/>
<dbReference type="RefSeq" id="WP_133465496.1">
    <property type="nucleotide sequence ID" value="NZ_SNWI01000006.1"/>
</dbReference>
<dbReference type="EMBL" id="SNWI01000006">
    <property type="protein sequence ID" value="TDN99953.1"/>
    <property type="molecule type" value="Genomic_DNA"/>
</dbReference>
<dbReference type="AlphaFoldDB" id="A0A4R6GX27"/>
<dbReference type="OrthoDB" id="1118459at2"/>
<feature type="region of interest" description="Disordered" evidence="1">
    <location>
        <begin position="42"/>
        <end position="64"/>
    </location>
</feature>
<dbReference type="Proteomes" id="UP000294848">
    <property type="component" value="Unassembled WGS sequence"/>
</dbReference>
<accession>A0A4R6GX27</accession>
<protein>
    <submittedName>
        <fullName evidence="2">Uncharacterized protein</fullName>
    </submittedName>
</protein>
<comment type="caution">
    <text evidence="2">The sequence shown here is derived from an EMBL/GenBank/DDBJ whole genome shotgun (WGS) entry which is preliminary data.</text>
</comment>
<reference evidence="2 3" key="1">
    <citation type="submission" date="2019-03" db="EMBL/GenBank/DDBJ databases">
        <title>Freshwater and sediment microbial communities from various areas in North America, analyzing microbe dynamics in response to fracking.</title>
        <authorList>
            <person name="Lamendella R."/>
        </authorList>
    </citation>
    <scope>NUCLEOTIDE SEQUENCE [LARGE SCALE GENOMIC DNA]</scope>
    <source>
        <strain evidence="2 3">114D</strain>
    </source>
</reference>
<organism evidence="2 3">
    <name type="scientific">Sunxiuqinia elliptica</name>
    <dbReference type="NCBI Taxonomy" id="655355"/>
    <lineage>
        <taxon>Bacteria</taxon>
        <taxon>Pseudomonadati</taxon>
        <taxon>Bacteroidota</taxon>
        <taxon>Bacteroidia</taxon>
        <taxon>Marinilabiliales</taxon>
        <taxon>Prolixibacteraceae</taxon>
        <taxon>Sunxiuqinia</taxon>
    </lineage>
</organism>
<name>A0A4R6GX27_9BACT</name>
<gene>
    <name evidence="2" type="ORF">DET52_106166</name>
</gene>